<reference evidence="1" key="1">
    <citation type="submission" date="2021-06" db="EMBL/GenBank/DDBJ databases">
        <authorList>
            <person name="Kallberg Y."/>
            <person name="Tangrot J."/>
            <person name="Rosling A."/>
        </authorList>
    </citation>
    <scope>NUCLEOTIDE SEQUENCE</scope>
    <source>
        <strain evidence="1">28 12/20/2015</strain>
    </source>
</reference>
<comment type="caution">
    <text evidence="1">The sequence shown here is derived from an EMBL/GenBank/DDBJ whole genome shotgun (WGS) entry which is preliminary data.</text>
</comment>
<sequence length="61" mass="6890">SFATKQHPRISPDFANVNANPIELLSNFKKNVRHKIAHGIIIDEKGRWSDLDLQNVAHLAC</sequence>
<evidence type="ECO:0000313" key="1">
    <source>
        <dbReference type="EMBL" id="CAG8472455.1"/>
    </source>
</evidence>
<dbReference type="EMBL" id="CAJVPW010001006">
    <property type="protein sequence ID" value="CAG8472455.1"/>
    <property type="molecule type" value="Genomic_DNA"/>
</dbReference>
<gene>
    <name evidence="1" type="ORF">SPELUC_LOCUS1759</name>
</gene>
<keyword evidence="2" id="KW-1185">Reference proteome</keyword>
<name>A0ACA9KGZ7_9GLOM</name>
<feature type="non-terminal residue" evidence="1">
    <location>
        <position position="61"/>
    </location>
</feature>
<proteinExistence type="predicted"/>
<feature type="non-terminal residue" evidence="1">
    <location>
        <position position="1"/>
    </location>
</feature>
<evidence type="ECO:0000313" key="2">
    <source>
        <dbReference type="Proteomes" id="UP000789366"/>
    </source>
</evidence>
<organism evidence="1 2">
    <name type="scientific">Cetraspora pellucida</name>
    <dbReference type="NCBI Taxonomy" id="1433469"/>
    <lineage>
        <taxon>Eukaryota</taxon>
        <taxon>Fungi</taxon>
        <taxon>Fungi incertae sedis</taxon>
        <taxon>Mucoromycota</taxon>
        <taxon>Glomeromycotina</taxon>
        <taxon>Glomeromycetes</taxon>
        <taxon>Diversisporales</taxon>
        <taxon>Gigasporaceae</taxon>
        <taxon>Cetraspora</taxon>
    </lineage>
</organism>
<protein>
    <submittedName>
        <fullName evidence="1">7271_t:CDS:1</fullName>
    </submittedName>
</protein>
<dbReference type="Proteomes" id="UP000789366">
    <property type="component" value="Unassembled WGS sequence"/>
</dbReference>
<accession>A0ACA9KGZ7</accession>